<keyword evidence="6" id="KW-0256">Endoplasmic reticulum</keyword>
<accession>A0AAU9J2K4</accession>
<dbReference type="Proteomes" id="UP001162131">
    <property type="component" value="Unassembled WGS sequence"/>
</dbReference>
<evidence type="ECO:0000256" key="3">
    <source>
        <dbReference type="ARBA" id="ARBA00020256"/>
    </source>
</evidence>
<dbReference type="AlphaFoldDB" id="A0AAU9J2K4"/>
<keyword evidence="9 11" id="KW-0472">Membrane</keyword>
<evidence type="ECO:0000256" key="10">
    <source>
        <dbReference type="ARBA" id="ARBA00023170"/>
    </source>
</evidence>
<evidence type="ECO:0000313" key="12">
    <source>
        <dbReference type="EMBL" id="CAG9320169.1"/>
    </source>
</evidence>
<dbReference type="InterPro" id="IPR019009">
    <property type="entry name" value="SRP_receptor_beta_su"/>
</dbReference>
<evidence type="ECO:0000313" key="13">
    <source>
        <dbReference type="Proteomes" id="UP001162131"/>
    </source>
</evidence>
<dbReference type="GO" id="GO:0005789">
    <property type="term" value="C:endoplasmic reticulum membrane"/>
    <property type="evidence" value="ECO:0007669"/>
    <property type="project" value="UniProtKB-SubCell"/>
</dbReference>
<keyword evidence="5" id="KW-0547">Nucleotide-binding</keyword>
<evidence type="ECO:0000256" key="5">
    <source>
        <dbReference type="ARBA" id="ARBA00022741"/>
    </source>
</evidence>
<evidence type="ECO:0000256" key="1">
    <source>
        <dbReference type="ARBA" id="ARBA00004389"/>
    </source>
</evidence>
<feature type="transmembrane region" description="Helical" evidence="11">
    <location>
        <begin position="6"/>
        <end position="23"/>
    </location>
</feature>
<dbReference type="SMART" id="SM00177">
    <property type="entry name" value="ARF"/>
    <property type="match status" value="1"/>
</dbReference>
<evidence type="ECO:0000256" key="11">
    <source>
        <dbReference type="SAM" id="Phobius"/>
    </source>
</evidence>
<comment type="similarity">
    <text evidence="2">Belongs to the SRP receptor beta subunit family.</text>
</comment>
<dbReference type="SUPFAM" id="SSF52540">
    <property type="entry name" value="P-loop containing nucleoside triphosphate hydrolases"/>
    <property type="match status" value="1"/>
</dbReference>
<keyword evidence="8" id="KW-0342">GTP-binding</keyword>
<dbReference type="PANTHER" id="PTHR11711">
    <property type="entry name" value="ADP RIBOSYLATION FACTOR-RELATED"/>
    <property type="match status" value="1"/>
</dbReference>
<name>A0AAU9J2K4_9CILI</name>
<evidence type="ECO:0000256" key="4">
    <source>
        <dbReference type="ARBA" id="ARBA00022692"/>
    </source>
</evidence>
<comment type="subcellular location">
    <subcellularLocation>
        <location evidence="1">Endoplasmic reticulum membrane</location>
        <topology evidence="1">Single-pass membrane protein</topology>
    </subcellularLocation>
</comment>
<evidence type="ECO:0000256" key="2">
    <source>
        <dbReference type="ARBA" id="ARBA00005619"/>
    </source>
</evidence>
<dbReference type="GO" id="GO:0005525">
    <property type="term" value="F:GTP binding"/>
    <property type="evidence" value="ECO:0007669"/>
    <property type="project" value="UniProtKB-KW"/>
</dbReference>
<dbReference type="Pfam" id="PF09439">
    <property type="entry name" value="SRPRB"/>
    <property type="match status" value="1"/>
</dbReference>
<proteinExistence type="inferred from homology"/>
<dbReference type="InterPro" id="IPR027417">
    <property type="entry name" value="P-loop_NTPase"/>
</dbReference>
<keyword evidence="13" id="KW-1185">Reference proteome</keyword>
<evidence type="ECO:0000256" key="9">
    <source>
        <dbReference type="ARBA" id="ARBA00023136"/>
    </source>
</evidence>
<dbReference type="InterPro" id="IPR024156">
    <property type="entry name" value="Small_GTPase_ARF"/>
</dbReference>
<evidence type="ECO:0000256" key="6">
    <source>
        <dbReference type="ARBA" id="ARBA00022824"/>
    </source>
</evidence>
<protein>
    <recommendedName>
        <fullName evidence="3">Signal recognition particle receptor subunit beta</fullName>
    </recommendedName>
</protein>
<keyword evidence="10" id="KW-0675">Receptor</keyword>
<evidence type="ECO:0000256" key="7">
    <source>
        <dbReference type="ARBA" id="ARBA00022989"/>
    </source>
</evidence>
<keyword evidence="7 11" id="KW-1133">Transmembrane helix</keyword>
<gene>
    <name evidence="12" type="ORF">BSTOLATCC_MIC25404</name>
</gene>
<evidence type="ECO:0000256" key="8">
    <source>
        <dbReference type="ARBA" id="ARBA00023134"/>
    </source>
</evidence>
<organism evidence="12 13">
    <name type="scientific">Blepharisma stoltei</name>
    <dbReference type="NCBI Taxonomy" id="1481888"/>
    <lineage>
        <taxon>Eukaryota</taxon>
        <taxon>Sar</taxon>
        <taxon>Alveolata</taxon>
        <taxon>Ciliophora</taxon>
        <taxon>Postciliodesmatophora</taxon>
        <taxon>Heterotrichea</taxon>
        <taxon>Heterotrichida</taxon>
        <taxon>Blepharismidae</taxon>
        <taxon>Blepharisma</taxon>
    </lineage>
</organism>
<comment type="caution">
    <text evidence="12">The sequence shown here is derived from an EMBL/GenBank/DDBJ whole genome shotgun (WGS) entry which is preliminary data.</text>
</comment>
<keyword evidence="4 11" id="KW-0812">Transmembrane</keyword>
<dbReference type="Gene3D" id="3.40.50.300">
    <property type="entry name" value="P-loop containing nucleotide triphosphate hydrolases"/>
    <property type="match status" value="1"/>
</dbReference>
<sequence>MDSLYLILIIIPIILILYFKFFSKSSSPKHPEIVISGPSGSGKTMLYYKLTENRSPTTVSSLKINQGTATIGSKLATITDIPGHNYFQKNLLSKLPRSKGLIMLIDSTDKPSFKKAAEDLFEIFSTHNPKQVLIFCNKQDQPLAKKTLMIESELSTEIERLRKIKVSDLTDTLRKPIGKEGERFDFCHMEENGVLVEIFEGSVETNDFEPITRFIEKVI</sequence>
<reference evidence="12" key="1">
    <citation type="submission" date="2021-09" db="EMBL/GenBank/DDBJ databases">
        <authorList>
            <consortium name="AG Swart"/>
            <person name="Singh M."/>
            <person name="Singh A."/>
            <person name="Seah K."/>
            <person name="Emmerich C."/>
        </authorList>
    </citation>
    <scope>NUCLEOTIDE SEQUENCE</scope>
    <source>
        <strain evidence="12">ATCC30299</strain>
    </source>
</reference>
<dbReference type="EMBL" id="CAJZBQ010000024">
    <property type="protein sequence ID" value="CAG9320169.1"/>
    <property type="molecule type" value="Genomic_DNA"/>
</dbReference>